<gene>
    <name evidence="2" type="ORF">V6N11_051068</name>
</gene>
<name>A0ABR2R361_9ROSI</name>
<reference evidence="2 3" key="1">
    <citation type="journal article" date="2024" name="G3 (Bethesda)">
        <title>Genome assembly of Hibiscus sabdariffa L. provides insights into metabolisms of medicinal natural products.</title>
        <authorList>
            <person name="Kim T."/>
        </authorList>
    </citation>
    <scope>NUCLEOTIDE SEQUENCE [LARGE SCALE GENOMIC DNA]</scope>
    <source>
        <strain evidence="2">TK-2024</strain>
        <tissue evidence="2">Old leaves</tissue>
    </source>
</reference>
<accession>A0ABR2R361</accession>
<dbReference type="PANTHER" id="PTHR47723:SF19">
    <property type="entry name" value="POLYNUCLEOTIDYL TRANSFERASE, RIBONUCLEASE H-LIKE SUPERFAMILY PROTEIN"/>
    <property type="match status" value="1"/>
</dbReference>
<dbReference type="Proteomes" id="UP001396334">
    <property type="component" value="Unassembled WGS sequence"/>
</dbReference>
<dbReference type="Pfam" id="PF13456">
    <property type="entry name" value="RVT_3"/>
    <property type="match status" value="1"/>
</dbReference>
<dbReference type="PANTHER" id="PTHR47723">
    <property type="entry name" value="OS05G0353850 PROTEIN"/>
    <property type="match status" value="1"/>
</dbReference>
<feature type="domain" description="RNase H type-1" evidence="1">
    <location>
        <begin position="77"/>
        <end position="154"/>
    </location>
</feature>
<organism evidence="2 3">
    <name type="scientific">Hibiscus sabdariffa</name>
    <name type="common">roselle</name>
    <dbReference type="NCBI Taxonomy" id="183260"/>
    <lineage>
        <taxon>Eukaryota</taxon>
        <taxon>Viridiplantae</taxon>
        <taxon>Streptophyta</taxon>
        <taxon>Embryophyta</taxon>
        <taxon>Tracheophyta</taxon>
        <taxon>Spermatophyta</taxon>
        <taxon>Magnoliopsida</taxon>
        <taxon>eudicotyledons</taxon>
        <taxon>Gunneridae</taxon>
        <taxon>Pentapetalae</taxon>
        <taxon>rosids</taxon>
        <taxon>malvids</taxon>
        <taxon>Malvales</taxon>
        <taxon>Malvaceae</taxon>
        <taxon>Malvoideae</taxon>
        <taxon>Hibiscus</taxon>
    </lineage>
</organism>
<dbReference type="InterPro" id="IPR012337">
    <property type="entry name" value="RNaseH-like_sf"/>
</dbReference>
<dbReference type="InterPro" id="IPR044730">
    <property type="entry name" value="RNase_H-like_dom_plant"/>
</dbReference>
<dbReference type="InterPro" id="IPR002156">
    <property type="entry name" value="RNaseH_domain"/>
</dbReference>
<dbReference type="EMBL" id="JBBPBN010000027">
    <property type="protein sequence ID" value="KAK9007239.1"/>
    <property type="molecule type" value="Genomic_DNA"/>
</dbReference>
<evidence type="ECO:0000313" key="2">
    <source>
        <dbReference type="EMBL" id="KAK9007239.1"/>
    </source>
</evidence>
<protein>
    <recommendedName>
        <fullName evidence="1">RNase H type-1 domain-containing protein</fullName>
    </recommendedName>
</protein>
<dbReference type="Gene3D" id="3.30.420.10">
    <property type="entry name" value="Ribonuclease H-like superfamily/Ribonuclease H"/>
    <property type="match status" value="1"/>
</dbReference>
<comment type="caution">
    <text evidence="2">The sequence shown here is derived from an EMBL/GenBank/DDBJ whole genome shotgun (WGS) entry which is preliminary data.</text>
</comment>
<dbReference type="SUPFAM" id="SSF53098">
    <property type="entry name" value="Ribonuclease H-like"/>
    <property type="match status" value="1"/>
</dbReference>
<evidence type="ECO:0000313" key="3">
    <source>
        <dbReference type="Proteomes" id="UP001396334"/>
    </source>
</evidence>
<dbReference type="InterPro" id="IPR036397">
    <property type="entry name" value="RNaseH_sf"/>
</dbReference>
<dbReference type="InterPro" id="IPR053151">
    <property type="entry name" value="RNase_H-like"/>
</dbReference>
<proteinExistence type="predicted"/>
<evidence type="ECO:0000259" key="1">
    <source>
        <dbReference type="Pfam" id="PF13456"/>
    </source>
</evidence>
<dbReference type="CDD" id="cd06222">
    <property type="entry name" value="RNase_H_like"/>
    <property type="match status" value="1"/>
</dbReference>
<sequence>MSANWQDLQNNIAWTIGNGLVVNFLDDSSGFYGFMDKPQLGWYCLNVDGAISLTQGSGTIGGLVQDNEGNWLVGFYKAIRGSGTIGGLVQDSKGNWLIGFYKAMRILDALRAELRAIYSGSHLSWSYGFDVIQIQSDCQQVVRLVNEPTKSTSPRSIARIHNNGWIKEVIWIP</sequence>
<keyword evidence="3" id="KW-1185">Reference proteome</keyword>